<evidence type="ECO:0000313" key="1">
    <source>
        <dbReference type="EMBL" id="KAI8421978.1"/>
    </source>
</evidence>
<gene>
    <name evidence="1" type="ORF">MSG28_009884</name>
</gene>
<dbReference type="Proteomes" id="UP001064048">
    <property type="component" value="Chromosome 16"/>
</dbReference>
<reference evidence="1 2" key="1">
    <citation type="journal article" date="2022" name="Genome Biol. Evol.">
        <title>The Spruce Budworm Genome: Reconstructing the Evolutionary History of Antifreeze Proteins.</title>
        <authorList>
            <person name="Beliveau C."/>
            <person name="Gagne P."/>
            <person name="Picq S."/>
            <person name="Vernygora O."/>
            <person name="Keeling C.I."/>
            <person name="Pinkney K."/>
            <person name="Doucet D."/>
            <person name="Wen F."/>
            <person name="Johnston J.S."/>
            <person name="Maaroufi H."/>
            <person name="Boyle B."/>
            <person name="Laroche J."/>
            <person name="Dewar K."/>
            <person name="Juretic N."/>
            <person name="Blackburn G."/>
            <person name="Nisole A."/>
            <person name="Brunet B."/>
            <person name="Brandao M."/>
            <person name="Lumley L."/>
            <person name="Duan J."/>
            <person name="Quan G."/>
            <person name="Lucarotti C.J."/>
            <person name="Roe A.D."/>
            <person name="Sperling F.A.H."/>
            <person name="Levesque R.C."/>
            <person name="Cusson M."/>
        </authorList>
    </citation>
    <scope>NUCLEOTIDE SEQUENCE [LARGE SCALE GENOMIC DNA]</scope>
    <source>
        <strain evidence="1">Glfc:IPQL:Cfum</strain>
    </source>
</reference>
<dbReference type="EMBL" id="CM046116">
    <property type="protein sequence ID" value="KAI8421978.1"/>
    <property type="molecule type" value="Genomic_DNA"/>
</dbReference>
<comment type="caution">
    <text evidence="1">The sequence shown here is derived from an EMBL/GenBank/DDBJ whole genome shotgun (WGS) entry which is preliminary data.</text>
</comment>
<keyword evidence="2" id="KW-1185">Reference proteome</keyword>
<evidence type="ECO:0000313" key="2">
    <source>
        <dbReference type="Proteomes" id="UP001064048"/>
    </source>
</evidence>
<protein>
    <submittedName>
        <fullName evidence="1">Uncharacterized protein</fullName>
    </submittedName>
</protein>
<name>A0ACC0JD08_CHOFU</name>
<proteinExistence type="predicted"/>
<accession>A0ACC0JD08</accession>
<sequence>MGFAGVFCLGLTMALAMRAVSGDLCSDLRTALSETWSPSKLTTLTGKSWRGRVLEGRKPCEEAWLKALADKRQKRHQGGSAPTSADFSCLACGRTCRSRIVLVSHQRRVHRQHAKIRLEQTRRPDDDDRCKITEFNSHKVLPEKKFEATLEDVYNCEEPNPAYAKVYNIIPTYSIDVINGTKYLNGDTTIVKPTAFRNFSARTFFINNGKREIKMQLVGVTCRNLFARAIIVATQIPFSLKNCMLKQIRDFFKVVTIYYLIGDRWLFILPARTRSYFFCRSDKSYKTRRAIKLAQRYSLSDELGGRPALASGARPLTSDLVVQIIGDGNLSDFDESDLKDQFLQYNKEGGGSTSSDEDVQNQLLFRPESSPHNLTSTSSHDRSSRGRLCSRGQNQSPFIIEAQSRQPKLWNELSPAVFPDRYPYTLKAGNALVTLLVLQVSMGDGPSVNESKEMILGAVTAIFCDFEAFPGVCRRSRTFGSVPHQHTASLPGYQRHSVRALAIAPHNLGLQSSGNVGTNERPSENVVESGVAGQAAGARGAGEAMVAETVHWSPTRNTDVTSADPNSQPELLLLSPQATTHMETKGKYQYSNMDMNKIMHALPCWHAPGTIVHQLQLVSNGATEFCEEVVIEIKTI</sequence>
<organism evidence="1 2">
    <name type="scientific">Choristoneura fumiferana</name>
    <name type="common">Spruce budworm moth</name>
    <name type="synonym">Archips fumiferana</name>
    <dbReference type="NCBI Taxonomy" id="7141"/>
    <lineage>
        <taxon>Eukaryota</taxon>
        <taxon>Metazoa</taxon>
        <taxon>Ecdysozoa</taxon>
        <taxon>Arthropoda</taxon>
        <taxon>Hexapoda</taxon>
        <taxon>Insecta</taxon>
        <taxon>Pterygota</taxon>
        <taxon>Neoptera</taxon>
        <taxon>Endopterygota</taxon>
        <taxon>Lepidoptera</taxon>
        <taxon>Glossata</taxon>
        <taxon>Ditrysia</taxon>
        <taxon>Tortricoidea</taxon>
        <taxon>Tortricidae</taxon>
        <taxon>Tortricinae</taxon>
        <taxon>Choristoneura</taxon>
    </lineage>
</organism>